<evidence type="ECO:0000256" key="1">
    <source>
        <dbReference type="SAM" id="MobiDB-lite"/>
    </source>
</evidence>
<name>A0A2U3KW49_9FIRM</name>
<dbReference type="Proteomes" id="UP000238916">
    <property type="component" value="Unassembled WGS sequence"/>
</dbReference>
<proteinExistence type="predicted"/>
<accession>A0A2U3KW49</accession>
<organism evidence="2 3">
    <name type="scientific">Candidatus Desulfosporosinus infrequens</name>
    <dbReference type="NCBI Taxonomy" id="2043169"/>
    <lineage>
        <taxon>Bacteria</taxon>
        <taxon>Bacillati</taxon>
        <taxon>Bacillota</taxon>
        <taxon>Clostridia</taxon>
        <taxon>Eubacteriales</taxon>
        <taxon>Desulfitobacteriaceae</taxon>
        <taxon>Desulfosporosinus</taxon>
    </lineage>
</organism>
<dbReference type="EMBL" id="OMOF01000220">
    <property type="protein sequence ID" value="SPF43904.1"/>
    <property type="molecule type" value="Genomic_DNA"/>
</dbReference>
<feature type="region of interest" description="Disordered" evidence="1">
    <location>
        <begin position="1"/>
        <end position="23"/>
    </location>
</feature>
<feature type="compositionally biased region" description="Basic and acidic residues" evidence="1">
    <location>
        <begin position="1"/>
        <end position="22"/>
    </location>
</feature>
<reference evidence="3" key="1">
    <citation type="submission" date="2018-02" db="EMBL/GenBank/DDBJ databases">
        <authorList>
            <person name="Hausmann B."/>
        </authorList>
    </citation>
    <scope>NUCLEOTIDE SEQUENCE [LARGE SCALE GENOMIC DNA]</scope>
    <source>
        <strain evidence="3">Peat soil MAG SbF1</strain>
    </source>
</reference>
<evidence type="ECO:0000313" key="2">
    <source>
        <dbReference type="EMBL" id="SPF43904.1"/>
    </source>
</evidence>
<sequence>MQDRRQQQREKRKEKRQLEHQLKAQAQKITNDIPVSIFDKIDKSFLDFAISETKCELRNGSIEPDREILLRRVIDLKNVLLAHK</sequence>
<gene>
    <name evidence="2" type="ORF">SBF1_2970003</name>
</gene>
<dbReference type="AlphaFoldDB" id="A0A2U3KW49"/>
<evidence type="ECO:0000313" key="3">
    <source>
        <dbReference type="Proteomes" id="UP000238916"/>
    </source>
</evidence>
<protein>
    <submittedName>
        <fullName evidence="2">Uncharacterized protein</fullName>
    </submittedName>
</protein>